<evidence type="ECO:0000313" key="3">
    <source>
        <dbReference type="Proteomes" id="UP001163046"/>
    </source>
</evidence>
<dbReference type="Proteomes" id="UP001163046">
    <property type="component" value="Unassembled WGS sequence"/>
</dbReference>
<dbReference type="Gene3D" id="3.40.50.300">
    <property type="entry name" value="P-loop containing nucleotide triphosphate hydrolases"/>
    <property type="match status" value="2"/>
</dbReference>
<comment type="caution">
    <text evidence="2">The sequence shown here is derived from an EMBL/GenBank/DDBJ whole genome shotgun (WGS) entry which is preliminary data.</text>
</comment>
<dbReference type="GO" id="GO:0003677">
    <property type="term" value="F:DNA binding"/>
    <property type="evidence" value="ECO:0007669"/>
    <property type="project" value="InterPro"/>
</dbReference>
<evidence type="ECO:0000313" key="2">
    <source>
        <dbReference type="EMBL" id="KAJ7394781.1"/>
    </source>
</evidence>
<dbReference type="PANTHER" id="PTHR11070:SF2">
    <property type="entry name" value="ATP-DEPENDENT DNA HELICASE SRS2"/>
    <property type="match status" value="1"/>
</dbReference>
<dbReference type="InterPro" id="IPR027417">
    <property type="entry name" value="P-loop_NTPase"/>
</dbReference>
<reference evidence="2" key="1">
    <citation type="submission" date="2023-01" db="EMBL/GenBank/DDBJ databases">
        <title>Genome assembly of the deep-sea coral Lophelia pertusa.</title>
        <authorList>
            <person name="Herrera S."/>
            <person name="Cordes E."/>
        </authorList>
    </citation>
    <scope>NUCLEOTIDE SEQUENCE</scope>
    <source>
        <strain evidence="2">USNM1676648</strain>
        <tissue evidence="2">Polyp</tissue>
    </source>
</reference>
<organism evidence="2 3">
    <name type="scientific">Desmophyllum pertusum</name>
    <dbReference type="NCBI Taxonomy" id="174260"/>
    <lineage>
        <taxon>Eukaryota</taxon>
        <taxon>Metazoa</taxon>
        <taxon>Cnidaria</taxon>
        <taxon>Anthozoa</taxon>
        <taxon>Hexacorallia</taxon>
        <taxon>Scleractinia</taxon>
        <taxon>Caryophylliina</taxon>
        <taxon>Caryophylliidae</taxon>
        <taxon>Desmophyllum</taxon>
    </lineage>
</organism>
<feature type="region of interest" description="Disordered" evidence="1">
    <location>
        <begin position="412"/>
        <end position="470"/>
    </location>
</feature>
<evidence type="ECO:0008006" key="4">
    <source>
        <dbReference type="Google" id="ProtNLM"/>
    </source>
</evidence>
<dbReference type="GO" id="GO:0043138">
    <property type="term" value="F:3'-5' DNA helicase activity"/>
    <property type="evidence" value="ECO:0007669"/>
    <property type="project" value="TreeGrafter"/>
</dbReference>
<accession>A0A9X0DCP0</accession>
<name>A0A9X0DCP0_9CNID</name>
<dbReference type="GO" id="GO:0005524">
    <property type="term" value="F:ATP binding"/>
    <property type="evidence" value="ECO:0007669"/>
    <property type="project" value="InterPro"/>
</dbReference>
<dbReference type="PANTHER" id="PTHR11070">
    <property type="entry name" value="UVRD / RECB / PCRA DNA HELICASE FAMILY MEMBER"/>
    <property type="match status" value="1"/>
</dbReference>
<proteinExistence type="predicted"/>
<protein>
    <recommendedName>
        <fullName evidence="4">DNA helicase</fullName>
    </recommendedName>
</protein>
<gene>
    <name evidence="2" type="ORF">OS493_000615</name>
</gene>
<dbReference type="GO" id="GO:0005829">
    <property type="term" value="C:cytosol"/>
    <property type="evidence" value="ECO:0007669"/>
    <property type="project" value="TreeGrafter"/>
</dbReference>
<keyword evidence="3" id="KW-1185">Reference proteome</keyword>
<dbReference type="AlphaFoldDB" id="A0A9X0DCP0"/>
<dbReference type="GO" id="GO:0000725">
    <property type="term" value="P:recombinational repair"/>
    <property type="evidence" value="ECO:0007669"/>
    <property type="project" value="TreeGrafter"/>
</dbReference>
<evidence type="ECO:0000256" key="1">
    <source>
        <dbReference type="SAM" id="MobiDB-lite"/>
    </source>
</evidence>
<dbReference type="OrthoDB" id="6052143at2759"/>
<dbReference type="SUPFAM" id="SSF52540">
    <property type="entry name" value="P-loop containing nucleoside triphosphate hydrolases"/>
    <property type="match status" value="1"/>
</dbReference>
<sequence length="470" mass="53604">MVYVGPLLGDCVDCTLNTLIFKTKYQVEILAGHYPPKLWIRGPAGSGKTVLLLEKVETLASDILGRQIDENILVLCFNSALCKMLEKTLNARLAKRFPAEKDVSSLLHFKTFAKLIMKVTGLSQPPSSNNEKERAVSMALKQLLERTSPFYRKYDHIFVDEGQDLYGPSKWPELLEQMHKSSVVDHNKDAELEVLQKSGFFWVMFDINQYLYFSKERLQSLAAYLKNSAQLNKVLRNTGNIFEQSKKYFRSLMPQGSAIKLGHHESGLQIKWDDSLASTDVEEEEGVQAIVPHLTDLQRQKVRARDICVLVQNQTKQGKLMDALPIKTQTADQLVTENDDFMVVESIRRFKGLESKVVILYNPPFEDISSNKEMLYTAVSRCFCYLIVITTPGGCKALQSIQGIQGTSKQYNPTHPEFYRKRPNEERGESERVFFPVDNLSREDENNQSYWPSVPKQAKNSEPSPMEVDE</sequence>
<dbReference type="InterPro" id="IPR000212">
    <property type="entry name" value="DNA_helicase_UvrD/REP"/>
</dbReference>
<dbReference type="EMBL" id="MU825396">
    <property type="protein sequence ID" value="KAJ7394781.1"/>
    <property type="molecule type" value="Genomic_DNA"/>
</dbReference>
<feature type="compositionally biased region" description="Basic and acidic residues" evidence="1">
    <location>
        <begin position="417"/>
        <end position="432"/>
    </location>
</feature>